<dbReference type="Gene3D" id="3.40.50.360">
    <property type="match status" value="1"/>
</dbReference>
<dbReference type="PANTHER" id="PTHR19384">
    <property type="entry name" value="NITRIC OXIDE SYNTHASE-RELATED"/>
    <property type="match status" value="1"/>
</dbReference>
<comment type="caution">
    <text evidence="12">The sequence shown here is derived from an EMBL/GenBank/DDBJ whole genome shotgun (WGS) entry which is preliminary data.</text>
</comment>
<feature type="domain" description="Flavodoxin-like" evidence="10">
    <location>
        <begin position="235"/>
        <end position="410"/>
    </location>
</feature>
<reference evidence="13" key="1">
    <citation type="submission" date="2017-01" db="EMBL/GenBank/DDBJ databases">
        <authorList>
            <person name="Wang Y."/>
            <person name="White M."/>
            <person name="Kvist S."/>
            <person name="Moncalvo J.-M."/>
        </authorList>
    </citation>
    <scope>NUCLEOTIDE SEQUENCE [LARGE SCALE GENOMIC DNA]</scope>
    <source>
        <strain evidence="13">ID-206-W2</strain>
    </source>
</reference>
<dbReference type="InterPro" id="IPR001094">
    <property type="entry name" value="Flavdoxin-like"/>
</dbReference>
<dbReference type="InterPro" id="IPR017927">
    <property type="entry name" value="FAD-bd_FR_type"/>
</dbReference>
<dbReference type="InterPro" id="IPR017938">
    <property type="entry name" value="Riboflavin_synthase-like_b-brl"/>
</dbReference>
<feature type="transmembrane region" description="Helical" evidence="9">
    <location>
        <begin position="106"/>
        <end position="132"/>
    </location>
</feature>
<dbReference type="GO" id="GO:0005829">
    <property type="term" value="C:cytosol"/>
    <property type="evidence" value="ECO:0007669"/>
    <property type="project" value="TreeGrafter"/>
</dbReference>
<dbReference type="InterPro" id="IPR003097">
    <property type="entry name" value="CysJ-like_FAD-binding"/>
</dbReference>
<keyword evidence="7" id="KW-0560">Oxidoreductase</keyword>
<dbReference type="Gene3D" id="3.40.50.80">
    <property type="entry name" value="Nucleotide-binding domain of ferredoxin-NADP reductase (FNR) module"/>
    <property type="match status" value="1"/>
</dbReference>
<keyword evidence="9" id="KW-0812">Transmembrane</keyword>
<dbReference type="SUPFAM" id="SSF63380">
    <property type="entry name" value="Riboflavin synthase domain-like"/>
    <property type="match status" value="1"/>
</dbReference>
<keyword evidence="6" id="KW-0521">NADP</keyword>
<dbReference type="Gene3D" id="1.20.990.10">
    <property type="entry name" value="NADPH-cytochrome p450 Reductase, Chain A, domain 3"/>
    <property type="match status" value="1"/>
</dbReference>
<name>A0A1R1Y2Z9_9FUNG</name>
<gene>
    <name evidence="12" type="ORF">AYI69_g5915</name>
</gene>
<dbReference type="GO" id="GO:0010181">
    <property type="term" value="F:FMN binding"/>
    <property type="evidence" value="ECO:0007669"/>
    <property type="project" value="InterPro"/>
</dbReference>
<feature type="domain" description="FAD-binding FR-type" evidence="11">
    <location>
        <begin position="473"/>
        <end position="757"/>
    </location>
</feature>
<dbReference type="GO" id="GO:0050660">
    <property type="term" value="F:flavin adenine dinucleotide binding"/>
    <property type="evidence" value="ECO:0007669"/>
    <property type="project" value="TreeGrafter"/>
</dbReference>
<accession>A0A1R1Y2Z9</accession>
<dbReference type="InterPro" id="IPR039261">
    <property type="entry name" value="FNR_nucleotide-bd"/>
</dbReference>
<dbReference type="InterPro" id="IPR008254">
    <property type="entry name" value="Flavodoxin/NO_synth"/>
</dbReference>
<sequence length="918" mass="102742">MSFLVITYICILPLSQDIYKAPDIPFSFSCPSSEMTIEDSEHKASTTVNQETDPITYRFGSFEPISEDSNPPVSETLNNPILNLVSTTISSAYSIFKAFLSGQKSFYLFSVAVVLLFFSFFTDLSLLLASFISSKSKISPLRSPSQKPNMKSNSNGFSIFNLDRKDLIIMTTMVIGASTFIFRKLILNNSKAAENKTPAPQPETELELESQVESTPVIDLDRSIPDNMKLKNKNIAIFYGSQTGTAEDLANRLSRSLQNDFGAFPFVIDPEDFDVESLSRIPSNYHVILILSTTGEGEPTDNMLKWYKKLIPTEDHLNADFSSLKLPNFHVPEDLEISSDYVFDKDLPLKNLHFSAFGLGNTTYENFNVHVKQVSKRLVSLGAQLIGPLGLGDDDDDVDYDFSKWKDAAAPLIAQKIDSFTATSSDKSFISDWIVSEITNTEEYDSSKFNTLRNSTTENESQLQPSQINVDNRNPWGSVVCVAKQLCHPENERQTAHVEFDISDSSISYTTGDHVAVWPINSDIHVDALIQLLNVNKDQVVKAVPNPESTNSNPFQYSYSTYEGILTHYMDVTSTISQDNLKQVLLPNVSSQPGQEFINKLINDKSFYTSNVTTPTTTPAELLQQLISIETELNVPADKKFVLSFDVLLSLLPRLSPRFYSISSSSVESPDSISTTVVALQYKSTKNQNRYGVASNYLNAIVDATTKKSTITKETISSLTKFDPPYHTLEKVVADSLFKKADIRVPIFVRKSAFKLPSDPSIPIVMVGPGTGLAPFRAFIRERAFMINTNDEKVGPTVLFFGNRYESKDYLYKEELESTFETLSKSSSESKLFTAFSRDTDQKVYVQNRIMENSELVYKLLFEMNGYFYICGDGSRMAVDVAKALIDVAKAHNKSDSSPTDLVESLKKTGRYQEDIWF</sequence>
<dbReference type="SUPFAM" id="SSF52343">
    <property type="entry name" value="Ferredoxin reductase-like, C-terminal NADP-linked domain"/>
    <property type="match status" value="1"/>
</dbReference>
<dbReference type="Pfam" id="PF00258">
    <property type="entry name" value="Flavodoxin_1"/>
    <property type="match status" value="1"/>
</dbReference>
<dbReference type="FunFam" id="3.40.50.80:FF:000001">
    <property type="entry name" value="NADPH--cytochrome P450 reductase 1"/>
    <property type="match status" value="1"/>
</dbReference>
<evidence type="ECO:0000256" key="6">
    <source>
        <dbReference type="ARBA" id="ARBA00022857"/>
    </source>
</evidence>
<dbReference type="SUPFAM" id="SSF52218">
    <property type="entry name" value="Flavoproteins"/>
    <property type="match status" value="1"/>
</dbReference>
<dbReference type="PRINTS" id="PR00369">
    <property type="entry name" value="FLAVODOXIN"/>
</dbReference>
<keyword evidence="5" id="KW-0274">FAD</keyword>
<proteinExistence type="predicted"/>
<evidence type="ECO:0000256" key="4">
    <source>
        <dbReference type="ARBA" id="ARBA00022643"/>
    </source>
</evidence>
<dbReference type="PRINTS" id="PR00371">
    <property type="entry name" value="FPNCR"/>
</dbReference>
<dbReference type="Pfam" id="PF00667">
    <property type="entry name" value="FAD_binding_1"/>
    <property type="match status" value="1"/>
</dbReference>
<dbReference type="InterPro" id="IPR023173">
    <property type="entry name" value="NADPH_Cyt_P450_Rdtase_alpha"/>
</dbReference>
<dbReference type="PROSITE" id="PS51384">
    <property type="entry name" value="FAD_FR"/>
    <property type="match status" value="1"/>
</dbReference>
<keyword evidence="4" id="KW-0288">FMN</keyword>
<comment type="cofactor">
    <cofactor evidence="1">
        <name>FMN</name>
        <dbReference type="ChEBI" id="CHEBI:58210"/>
    </cofactor>
</comment>
<dbReference type="EC" id="1.6.2.4" evidence="8"/>
<keyword evidence="3" id="KW-0285">Flavoprotein</keyword>
<protein>
    <recommendedName>
        <fullName evidence="8">NADPH--hemoprotein reductase</fullName>
        <ecNumber evidence="8">1.6.2.4</ecNumber>
    </recommendedName>
</protein>
<keyword evidence="9" id="KW-1133">Transmembrane helix</keyword>
<evidence type="ECO:0000256" key="8">
    <source>
        <dbReference type="ARBA" id="ARBA00023797"/>
    </source>
</evidence>
<dbReference type="Pfam" id="PF00175">
    <property type="entry name" value="NAD_binding_1"/>
    <property type="match status" value="1"/>
</dbReference>
<organism evidence="12 13">
    <name type="scientific">Smittium culicis</name>
    <dbReference type="NCBI Taxonomy" id="133412"/>
    <lineage>
        <taxon>Eukaryota</taxon>
        <taxon>Fungi</taxon>
        <taxon>Fungi incertae sedis</taxon>
        <taxon>Zoopagomycota</taxon>
        <taxon>Kickxellomycotina</taxon>
        <taxon>Harpellomycetes</taxon>
        <taxon>Harpellales</taxon>
        <taxon>Legeriomycetaceae</taxon>
        <taxon>Smittium</taxon>
    </lineage>
</organism>
<dbReference type="EMBL" id="LSSM01002564">
    <property type="protein sequence ID" value="OMJ21229.1"/>
    <property type="molecule type" value="Genomic_DNA"/>
</dbReference>
<dbReference type="OrthoDB" id="1856718at2759"/>
<evidence type="ECO:0000259" key="10">
    <source>
        <dbReference type="PROSITE" id="PS50902"/>
    </source>
</evidence>
<dbReference type="PROSITE" id="PS50902">
    <property type="entry name" value="FLAVODOXIN_LIKE"/>
    <property type="match status" value="1"/>
</dbReference>
<dbReference type="GO" id="GO:0003958">
    <property type="term" value="F:NADPH-hemoprotein reductase activity"/>
    <property type="evidence" value="ECO:0007669"/>
    <property type="project" value="UniProtKB-EC"/>
</dbReference>
<evidence type="ECO:0000313" key="13">
    <source>
        <dbReference type="Proteomes" id="UP000187429"/>
    </source>
</evidence>
<evidence type="ECO:0000256" key="5">
    <source>
        <dbReference type="ARBA" id="ARBA00022827"/>
    </source>
</evidence>
<dbReference type="Gene3D" id="2.40.30.10">
    <property type="entry name" value="Translation factors"/>
    <property type="match status" value="1"/>
</dbReference>
<dbReference type="Proteomes" id="UP000187429">
    <property type="component" value="Unassembled WGS sequence"/>
</dbReference>
<evidence type="ECO:0000259" key="11">
    <source>
        <dbReference type="PROSITE" id="PS51384"/>
    </source>
</evidence>
<dbReference type="InterPro" id="IPR001709">
    <property type="entry name" value="Flavoprot_Pyr_Nucl_cyt_Rdtase"/>
</dbReference>
<evidence type="ECO:0000256" key="7">
    <source>
        <dbReference type="ARBA" id="ARBA00023002"/>
    </source>
</evidence>
<keyword evidence="9" id="KW-0472">Membrane</keyword>
<dbReference type="InterPro" id="IPR001433">
    <property type="entry name" value="OxRdtase_FAD/NAD-bd"/>
</dbReference>
<comment type="cofactor">
    <cofactor evidence="2">
        <name>FAD</name>
        <dbReference type="ChEBI" id="CHEBI:57692"/>
    </cofactor>
</comment>
<evidence type="ECO:0000256" key="3">
    <source>
        <dbReference type="ARBA" id="ARBA00022630"/>
    </source>
</evidence>
<keyword evidence="13" id="KW-1185">Reference proteome</keyword>
<evidence type="ECO:0000256" key="1">
    <source>
        <dbReference type="ARBA" id="ARBA00001917"/>
    </source>
</evidence>
<dbReference type="AlphaFoldDB" id="A0A1R1Y2Z9"/>
<evidence type="ECO:0000313" key="12">
    <source>
        <dbReference type="EMBL" id="OMJ21229.1"/>
    </source>
</evidence>
<evidence type="ECO:0000256" key="2">
    <source>
        <dbReference type="ARBA" id="ARBA00001974"/>
    </source>
</evidence>
<dbReference type="InterPro" id="IPR029039">
    <property type="entry name" value="Flavoprotein-like_sf"/>
</dbReference>
<evidence type="ECO:0000256" key="9">
    <source>
        <dbReference type="SAM" id="Phobius"/>
    </source>
</evidence>
<dbReference type="PANTHER" id="PTHR19384:SF17">
    <property type="entry name" value="NADPH--CYTOCHROME P450 REDUCTASE"/>
    <property type="match status" value="1"/>
</dbReference>